<sequence>MVDHFFQESRAGEPVYLDMEDSVFHALASQLDLPVQCAEPEFQAAIHAVLQRHSGPVFRHFDRELTRWWLRLKREKKLGFGSQDAPAPPVVGLLALTARAAELQGTADLGAGAHDSGFYSHLTSLLMLPQSEHGRVSAAIRHSSENWWDSLAYWLELHDGRFGLPSAAAFSYRYVGLPTSQALIREADIPRLHRMFRQFDLEPGGSVSPEDMAVMLREWCETSHDLTANLRRLLENESARQQVADIAVVELSTWTPEAPEDEPNEAGEKRPGRVQLAYWSQRRKLRQRTLHFGALMQGTEAADGWILQTEDSPIQLTVDQATPTAVAFTAEDVNINKRSLLEGQLDVTDPVGRNHQRVPRPVIIFSRSESIQGFLETPRAQLGREISILVRHDRNLVSRVKSLLTDCAEPGFVHSLAGHGSVPEGWDIFEKVVLLRPPSPTQTGHGLDMLAPLTSLSVEFNGGLRLPGRIARWSYTSKPSMTVTASESLPVSVRLEWMEVESDGIARRTKVLADKAEPPLTLEVPADIPCRDFTVVASQASGSAVREIRRSLRLKRGDDRDARRWSQRPGLAHLDMQRGVISAELLTAEIGDDDVIVKGARVEAFPADTTNTVPGTDLPWKDGRNQLRQATARPHVGLPVPDPTSCLVTGAHRFLLPPTPRKRSKRAVWIYKGCSQCGLTKRHLLDPGNLKTRGPMTAQEMPRYAPLTRTMRHAVGREEIQDLMVHLGYGTMADLRYMARETDLDASDLHEMVRDLESTGFLEIRRDENMRAVDWEINDPVLVEFRDGVAAVGGWSESQLERLIDLSDGRVPTDEGAPTVVRVTDLSQLADDLVPETVYCGSAEVLVDCLPPLSEALAGFPQIPLPSPCQELDWFSVGQAAWIAVDGIGTAGLYRDTSGWITQHYLVVDDVTCLRVDKEFGKHAAAALERRALISYDAEAEELRVPLGARLPGLYERAVVLSTFALPRSNKQRRSIVYPNVDIDLAAALTGKMV</sequence>
<evidence type="ECO:0008006" key="3">
    <source>
        <dbReference type="Google" id="ProtNLM"/>
    </source>
</evidence>
<organism evidence="1 2">
    <name type="scientific">Kocuria rosea subsp. polaris</name>
    <dbReference type="NCBI Taxonomy" id="136273"/>
    <lineage>
        <taxon>Bacteria</taxon>
        <taxon>Bacillati</taxon>
        <taxon>Actinomycetota</taxon>
        <taxon>Actinomycetes</taxon>
        <taxon>Micrococcales</taxon>
        <taxon>Micrococcaceae</taxon>
        <taxon>Kocuria</taxon>
    </lineage>
</organism>
<proteinExistence type="predicted"/>
<evidence type="ECO:0000313" key="2">
    <source>
        <dbReference type="Proteomes" id="UP000053512"/>
    </source>
</evidence>
<comment type="caution">
    <text evidence="1">The sequence shown here is derived from an EMBL/GenBank/DDBJ whole genome shotgun (WGS) entry which is preliminary data.</text>
</comment>
<reference evidence="2" key="1">
    <citation type="submission" date="2015-12" db="EMBL/GenBank/DDBJ databases">
        <authorList>
            <person name="Nair G.R."/>
            <person name="Kaur G."/>
            <person name="Mayilraj S."/>
        </authorList>
    </citation>
    <scope>NUCLEOTIDE SEQUENCE [LARGE SCALE GENOMIC DNA]</scope>
    <source>
        <strain evidence="2">CD08_4</strain>
    </source>
</reference>
<accession>A0A0W8IMJ2</accession>
<dbReference type="EMBL" id="LQBK01000004">
    <property type="protein sequence ID" value="KUG61490.1"/>
    <property type="molecule type" value="Genomic_DNA"/>
</dbReference>
<gene>
    <name evidence="1" type="ORF">AVL61_00750</name>
</gene>
<evidence type="ECO:0000313" key="1">
    <source>
        <dbReference type="EMBL" id="KUG61490.1"/>
    </source>
</evidence>
<protein>
    <recommendedName>
        <fullName evidence="3">EF-hand domain-containing protein</fullName>
    </recommendedName>
</protein>
<dbReference type="Proteomes" id="UP000053512">
    <property type="component" value="Unassembled WGS sequence"/>
</dbReference>
<dbReference type="AlphaFoldDB" id="A0A0W8IMJ2"/>
<name>A0A0W8IMJ2_KOCRO</name>